<keyword evidence="5" id="KW-0812">Transmembrane</keyword>
<dbReference type="Gene3D" id="6.10.340.10">
    <property type="match status" value="1"/>
</dbReference>
<keyword evidence="9" id="KW-1185">Reference proteome</keyword>
<dbReference type="AlphaFoldDB" id="A0A6I3SIT6"/>
<comment type="caution">
    <text evidence="8">The sequence shown here is derived from an EMBL/GenBank/DDBJ whole genome shotgun (WGS) entry which is preliminary data.</text>
</comment>
<evidence type="ECO:0000256" key="1">
    <source>
        <dbReference type="ARBA" id="ARBA00023224"/>
    </source>
</evidence>
<comment type="similarity">
    <text evidence="2">Belongs to the methyl-accepting chemotaxis (MCP) protein family.</text>
</comment>
<reference evidence="8 9" key="1">
    <citation type="submission" date="2019-11" db="EMBL/GenBank/DDBJ databases">
        <title>Whole-genome sequence of a the green, strictly anaerobic photosynthetic bacterium Heliobacillus mobilis DSM 6151.</title>
        <authorList>
            <person name="Kyndt J.A."/>
            <person name="Meyer T.E."/>
        </authorList>
    </citation>
    <scope>NUCLEOTIDE SEQUENCE [LARGE SCALE GENOMIC DNA]</scope>
    <source>
        <strain evidence="8 9">DSM 6151</strain>
    </source>
</reference>
<feature type="domain" description="Methyl-accepting transducer" evidence="6">
    <location>
        <begin position="372"/>
        <end position="608"/>
    </location>
</feature>
<dbReference type="PANTHER" id="PTHR32089:SF114">
    <property type="entry name" value="METHYL-ACCEPTING CHEMOTAXIS PROTEIN MCPB"/>
    <property type="match status" value="1"/>
</dbReference>
<sequence length="668" mass="73258">MKLQTKLMAWTCSTLTLGLVATLTVYGFWETQGLKERVEGDLTSKGEALIISATKGLEAMTNDHIRNGVKLPDGSTVGGTQLTQMLFDDELTLIPESKLEADKRYKPTDKVKRFDGVEIPMAQYEYKYMSKADPYTDTYWQQYIDAFMGDPDVVFALPTKYSPDPAKTGFIPTHNSFYSPTDPEKSRDNWGAIGLLSQKYRANRIFNDLAGGAATANENRDKPQKTVYERKIDGRTVTMWDMSYPIYIDGKHWGGFRISISKERADQLIAARTNQLIWKLSIVAIVSLIGLAGTTILIISLIIVRPIHAMVEVSKKLAQGDFTHAIDVRQDDEVGLLGRAFNHMIENVRSLVDSIMQSSRQVAQLTQNLQAAAIQTANATEEIAHAVQEVSSGAMEQERETEQTASLVRKMTSQLVTLTSTAQEVAQSSSSAFRRAGEGQQSITRAIEQMGVIHDTVSGTAQVMQSLGSRSADISRIVEVITAIADQTNLLALNAAIEAARAGDHGRGFSVVAEEVRKLAEQSRHSAQEIARLVEAVQTESVRAVSSVDSGTKSVEAGLQVMQEAGHAFKEILGSVHDVEAKMQTILAAVQQIAGEETAVMQAVDRISHIAQNNNASSRSIAFSSQEQTATMEEIAATTEVLAKMANSLDDLVCKFILNKEYEARRLN</sequence>
<keyword evidence="5" id="KW-1133">Transmembrane helix</keyword>
<feature type="coiled-coil region" evidence="4">
    <location>
        <begin position="355"/>
        <end position="382"/>
    </location>
</feature>
<dbReference type="CDD" id="cd11386">
    <property type="entry name" value="MCP_signal"/>
    <property type="match status" value="1"/>
</dbReference>
<evidence type="ECO:0000256" key="3">
    <source>
        <dbReference type="PROSITE-ProRule" id="PRU00284"/>
    </source>
</evidence>
<evidence type="ECO:0000313" key="9">
    <source>
        <dbReference type="Proteomes" id="UP000430670"/>
    </source>
</evidence>
<evidence type="ECO:0000256" key="2">
    <source>
        <dbReference type="ARBA" id="ARBA00029447"/>
    </source>
</evidence>
<evidence type="ECO:0000259" key="6">
    <source>
        <dbReference type="PROSITE" id="PS50111"/>
    </source>
</evidence>
<evidence type="ECO:0000259" key="7">
    <source>
        <dbReference type="PROSITE" id="PS50885"/>
    </source>
</evidence>
<dbReference type="Proteomes" id="UP000430670">
    <property type="component" value="Unassembled WGS sequence"/>
</dbReference>
<dbReference type="SMART" id="SM00304">
    <property type="entry name" value="HAMP"/>
    <property type="match status" value="1"/>
</dbReference>
<dbReference type="InterPro" id="IPR004089">
    <property type="entry name" value="MCPsignal_dom"/>
</dbReference>
<organism evidence="8 9">
    <name type="scientific">Heliobacterium mobile</name>
    <name type="common">Heliobacillus mobilis</name>
    <dbReference type="NCBI Taxonomy" id="28064"/>
    <lineage>
        <taxon>Bacteria</taxon>
        <taxon>Bacillati</taxon>
        <taxon>Bacillota</taxon>
        <taxon>Clostridia</taxon>
        <taxon>Eubacteriales</taxon>
        <taxon>Heliobacteriaceae</taxon>
        <taxon>Heliobacterium</taxon>
    </lineage>
</organism>
<proteinExistence type="inferred from homology"/>
<dbReference type="SMART" id="SM00283">
    <property type="entry name" value="MA"/>
    <property type="match status" value="1"/>
</dbReference>
<keyword evidence="4" id="KW-0175">Coiled coil</keyword>
<feature type="transmembrane region" description="Helical" evidence="5">
    <location>
        <begin position="7"/>
        <end position="29"/>
    </location>
</feature>
<dbReference type="InterPro" id="IPR003660">
    <property type="entry name" value="HAMP_dom"/>
</dbReference>
<dbReference type="Gene3D" id="1.10.287.950">
    <property type="entry name" value="Methyl-accepting chemotaxis protein"/>
    <property type="match status" value="1"/>
</dbReference>
<dbReference type="Pfam" id="PF00672">
    <property type="entry name" value="HAMP"/>
    <property type="match status" value="1"/>
</dbReference>
<dbReference type="SUPFAM" id="SSF58104">
    <property type="entry name" value="Methyl-accepting chemotaxis protein (MCP) signaling domain"/>
    <property type="match status" value="1"/>
</dbReference>
<dbReference type="GO" id="GO:0016020">
    <property type="term" value="C:membrane"/>
    <property type="evidence" value="ECO:0007669"/>
    <property type="project" value="InterPro"/>
</dbReference>
<keyword evidence="1 3" id="KW-0807">Transducer</keyword>
<evidence type="ECO:0000256" key="5">
    <source>
        <dbReference type="SAM" id="Phobius"/>
    </source>
</evidence>
<evidence type="ECO:0000256" key="4">
    <source>
        <dbReference type="SAM" id="Coils"/>
    </source>
</evidence>
<evidence type="ECO:0000313" key="8">
    <source>
        <dbReference type="EMBL" id="MTV48695.1"/>
    </source>
</evidence>
<feature type="domain" description="HAMP" evidence="7">
    <location>
        <begin position="301"/>
        <end position="353"/>
    </location>
</feature>
<dbReference type="PROSITE" id="PS50111">
    <property type="entry name" value="CHEMOTAXIS_TRANSDUC_2"/>
    <property type="match status" value="1"/>
</dbReference>
<dbReference type="EMBL" id="WNKU01000005">
    <property type="protein sequence ID" value="MTV48695.1"/>
    <property type="molecule type" value="Genomic_DNA"/>
</dbReference>
<dbReference type="PANTHER" id="PTHR32089">
    <property type="entry name" value="METHYL-ACCEPTING CHEMOTAXIS PROTEIN MCPB"/>
    <property type="match status" value="1"/>
</dbReference>
<dbReference type="PROSITE" id="PS50885">
    <property type="entry name" value="HAMP"/>
    <property type="match status" value="1"/>
</dbReference>
<dbReference type="OrthoDB" id="5392220at2"/>
<protein>
    <submittedName>
        <fullName evidence="8">HAMP domain-containing protein</fullName>
    </submittedName>
</protein>
<dbReference type="GO" id="GO:0007165">
    <property type="term" value="P:signal transduction"/>
    <property type="evidence" value="ECO:0007669"/>
    <property type="project" value="UniProtKB-KW"/>
</dbReference>
<dbReference type="CDD" id="cd06225">
    <property type="entry name" value="HAMP"/>
    <property type="match status" value="1"/>
</dbReference>
<dbReference type="RefSeq" id="WP_155475789.1">
    <property type="nucleotide sequence ID" value="NZ_WNKU01000005.1"/>
</dbReference>
<dbReference type="Pfam" id="PF00015">
    <property type="entry name" value="MCPsignal"/>
    <property type="match status" value="1"/>
</dbReference>
<gene>
    <name evidence="8" type="ORF">GJ688_06845</name>
</gene>
<accession>A0A6I3SIT6</accession>
<keyword evidence="5" id="KW-0472">Membrane</keyword>
<feature type="transmembrane region" description="Helical" evidence="5">
    <location>
        <begin position="276"/>
        <end position="304"/>
    </location>
</feature>
<name>A0A6I3SIT6_HELMO</name>